<dbReference type="InterPro" id="IPR003595">
    <property type="entry name" value="Tyr_Pase_cat"/>
</dbReference>
<keyword evidence="8" id="KW-1133">Transmembrane helix</keyword>
<evidence type="ECO:0000313" key="12">
    <source>
        <dbReference type="Proteomes" id="UP000829291"/>
    </source>
</evidence>
<dbReference type="InterPro" id="IPR000242">
    <property type="entry name" value="PTP_cat"/>
</dbReference>
<dbReference type="GeneID" id="124293717"/>
<feature type="domain" description="Tyrosine-protein phosphatase" evidence="9">
    <location>
        <begin position="1057"/>
        <end position="1304"/>
    </location>
</feature>
<feature type="domain" description="Tyrosine specific protein phosphatases" evidence="10">
    <location>
        <begin position="1222"/>
        <end position="1295"/>
    </location>
</feature>
<evidence type="ECO:0000259" key="11">
    <source>
        <dbReference type="PROSITE" id="PS50853"/>
    </source>
</evidence>
<keyword evidence="7 8" id="KW-0472">Membrane</keyword>
<proteinExistence type="inferred from homology"/>
<dbReference type="SMART" id="SM00404">
    <property type="entry name" value="PTPc_motif"/>
    <property type="match status" value="2"/>
</dbReference>
<dbReference type="PROSITE" id="PS50056">
    <property type="entry name" value="TYR_PHOSPHATASE_2"/>
    <property type="match status" value="2"/>
</dbReference>
<feature type="domain" description="Tyrosine-protein phosphatase" evidence="9">
    <location>
        <begin position="761"/>
        <end position="1014"/>
    </location>
</feature>
<dbReference type="CDD" id="cd00047">
    <property type="entry name" value="PTPc"/>
    <property type="match status" value="1"/>
</dbReference>
<comment type="similarity">
    <text evidence="2">Belongs to the protein-tyrosine phosphatase family.</text>
</comment>
<evidence type="ECO:0000256" key="3">
    <source>
        <dbReference type="ARBA" id="ARBA00013064"/>
    </source>
</evidence>
<reference evidence="13" key="1">
    <citation type="submission" date="2025-08" db="UniProtKB">
        <authorList>
            <consortium name="RefSeq"/>
        </authorList>
    </citation>
    <scope>IDENTIFICATION</scope>
    <source>
        <tissue evidence="13">Thorax and Abdomen</tissue>
    </source>
</reference>
<evidence type="ECO:0000313" key="13">
    <source>
        <dbReference type="RefSeq" id="XP_046591758.1"/>
    </source>
</evidence>
<dbReference type="InterPro" id="IPR016130">
    <property type="entry name" value="Tyr_Pase_AS"/>
</dbReference>
<evidence type="ECO:0000259" key="9">
    <source>
        <dbReference type="PROSITE" id="PS50055"/>
    </source>
</evidence>
<evidence type="ECO:0000259" key="10">
    <source>
        <dbReference type="PROSITE" id="PS50056"/>
    </source>
</evidence>
<dbReference type="PROSITE" id="PS50853">
    <property type="entry name" value="FN3"/>
    <property type="match status" value="1"/>
</dbReference>
<evidence type="ECO:0000256" key="4">
    <source>
        <dbReference type="ARBA" id="ARBA00022729"/>
    </source>
</evidence>
<gene>
    <name evidence="13" type="primary">LOC124293717</name>
</gene>
<evidence type="ECO:0000256" key="6">
    <source>
        <dbReference type="ARBA" id="ARBA00022912"/>
    </source>
</evidence>
<dbReference type="InterPro" id="IPR003961">
    <property type="entry name" value="FN3_dom"/>
</dbReference>
<dbReference type="Gene3D" id="3.90.190.10">
    <property type="entry name" value="Protein tyrosine phosphatase superfamily"/>
    <property type="match status" value="2"/>
</dbReference>
<feature type="domain" description="Fibronectin type-III" evidence="11">
    <location>
        <begin position="426"/>
        <end position="522"/>
    </location>
</feature>
<dbReference type="PROSITE" id="PS50055">
    <property type="entry name" value="TYR_PHOSPHATASE_PTP"/>
    <property type="match status" value="2"/>
</dbReference>
<feature type="transmembrane region" description="Helical" evidence="8">
    <location>
        <begin position="652"/>
        <end position="675"/>
    </location>
</feature>
<dbReference type="SUPFAM" id="SSF52799">
    <property type="entry name" value="(Phosphotyrosine protein) phosphatases II"/>
    <property type="match status" value="2"/>
</dbReference>
<evidence type="ECO:0000256" key="1">
    <source>
        <dbReference type="ARBA" id="ARBA00004167"/>
    </source>
</evidence>
<dbReference type="EC" id="3.1.3.48" evidence="3"/>
<evidence type="ECO:0000256" key="7">
    <source>
        <dbReference type="ARBA" id="ARBA00023136"/>
    </source>
</evidence>
<keyword evidence="5" id="KW-0378">Hydrolase</keyword>
<dbReference type="InterPro" id="IPR029021">
    <property type="entry name" value="Prot-tyrosine_phosphatase-like"/>
</dbReference>
<feature type="domain" description="Tyrosine specific protein phosphatases" evidence="10">
    <location>
        <begin position="932"/>
        <end position="1005"/>
    </location>
</feature>
<dbReference type="PROSITE" id="PS00383">
    <property type="entry name" value="TYR_PHOSPHATASE_1"/>
    <property type="match status" value="1"/>
</dbReference>
<dbReference type="PANTHER" id="PTHR19134:SF562">
    <property type="entry name" value="PROTEIN-TYROSINE-PHOSPHATASE"/>
    <property type="match status" value="1"/>
</dbReference>
<accession>A0ABM3FUS3</accession>
<evidence type="ECO:0000256" key="8">
    <source>
        <dbReference type="SAM" id="Phobius"/>
    </source>
</evidence>
<dbReference type="PRINTS" id="PR00700">
    <property type="entry name" value="PRTYPHPHTASE"/>
</dbReference>
<keyword evidence="8" id="KW-0812">Transmembrane</keyword>
<organism evidence="12 13">
    <name type="scientific">Neodiprion lecontei</name>
    <name type="common">Redheaded pine sawfly</name>
    <dbReference type="NCBI Taxonomy" id="441921"/>
    <lineage>
        <taxon>Eukaryota</taxon>
        <taxon>Metazoa</taxon>
        <taxon>Ecdysozoa</taxon>
        <taxon>Arthropoda</taxon>
        <taxon>Hexapoda</taxon>
        <taxon>Insecta</taxon>
        <taxon>Pterygota</taxon>
        <taxon>Neoptera</taxon>
        <taxon>Endopterygota</taxon>
        <taxon>Hymenoptera</taxon>
        <taxon>Tenthredinoidea</taxon>
        <taxon>Diprionidae</taxon>
        <taxon>Diprioninae</taxon>
        <taxon>Neodiprion</taxon>
    </lineage>
</organism>
<dbReference type="SMART" id="SM00194">
    <property type="entry name" value="PTPc"/>
    <property type="match status" value="2"/>
</dbReference>
<keyword evidence="4" id="KW-0732">Signal</keyword>
<comment type="subcellular location">
    <subcellularLocation>
        <location evidence="1">Membrane</location>
        <topology evidence="1">Single-pass membrane protein</topology>
    </subcellularLocation>
</comment>
<evidence type="ECO:0000256" key="2">
    <source>
        <dbReference type="ARBA" id="ARBA00009580"/>
    </source>
</evidence>
<evidence type="ECO:0000256" key="5">
    <source>
        <dbReference type="ARBA" id="ARBA00022801"/>
    </source>
</evidence>
<dbReference type="InterPro" id="IPR000387">
    <property type="entry name" value="Tyr_Pase_dom"/>
</dbReference>
<keyword evidence="12" id="KW-1185">Reference proteome</keyword>
<dbReference type="PANTHER" id="PTHR19134">
    <property type="entry name" value="RECEPTOR-TYPE TYROSINE-PROTEIN PHOSPHATASE"/>
    <property type="match status" value="1"/>
</dbReference>
<dbReference type="RefSeq" id="XP_046591758.1">
    <property type="nucleotide sequence ID" value="XM_046735802.1"/>
</dbReference>
<dbReference type="InterPro" id="IPR050348">
    <property type="entry name" value="Protein-Tyr_Phosphatase"/>
</dbReference>
<dbReference type="Pfam" id="PF00102">
    <property type="entry name" value="Y_phosphatase"/>
    <property type="match status" value="2"/>
</dbReference>
<sequence>MNSTGESKNKKIPSPYSLKWVNQEKWIEVDSIEKPMGPVFDYRWEGFKDFQYSSRSTGLQLVRNVTSFGTLVFSTRGSKKLGLFLCGRDGRTTPCIWFDIETNKMSILTCDKKPAGISTDLSNWQNITIESKKTKITKKFLDPYEWQTFKIKWRKNDVKVFNNNNQIIHGIHSYNLTELLVAGLESSVRFHHYTYYRTEKTNAQMFTSQFNLTDGNFCIDTIIGMCSECKLNFSIVEETYREPTEYHLKTIYGNQDGERNGLVNWRPIKLHKSFPPAERRLLKLKITTVLDNEDNGRWAIDPISYKCAPQGQQRESTIEIRKENSPHKKSPWPMVKCQQLFYHKNVTAIVNPWSSKPYINIPQLDQIISERRCGGDIRQDSDKPCSICNPNGCICSGGFNCSGECRTVSKIFDNCDLRCQRPGLRKPQILTFTPLGHGIVTLSWTHPEYIDPSITIEKFRFIVKLLNTDLLSDSYNRPVIPKDYVVRREQEVYQKEFRLTASSHYEISVVSVSQCNIDVVQEKLVVPVESDIGFASGEKPEVKCNGTDIELRLPAVINATRNTTIQVNFSKCDLYQSQRTSEDSSNTERKYQVEDSESKSFVIRGNQIANSSKNCSESLIENCQIKVTVHDWISGKSVNIWIDKKLTNESGMWYLILIIPVVLILAILAVLMVLWRRRRRRNILITSSADDINFIAMSESPKIIDSSKFPITSKYTPPSQISAPNQNSEIEYAVPQEFNSQSIDLKFFEAETRYAITSGKLRSQFMILPGGLTKSCEYGRLPENMPKNRNRNVIAYDDTRVILKKLPGDPYSDYINANYVKGYQSEKGYIATQGPTANTVNDFWRMIWQEKVYIICMLTNLIENGQTKCEEYWPPVGTKIRYGNVAVTTLSHDVFADYTFRALRVACQKFKRRVMHLHYTGWPADGIPAYCQSLVAYLKKLQTTDLKYGPVVVHCSAGDGRTGTLILCDICLSEAMRMGKIDVSAVLSRIRESRADMVENLEQYLLAHIIMVESIVSLPTQIPCDEDLPNGIKKLRGQLATDVQRLNDAVWQECALRSLAATPNQSGDDKLTSELSDELFIGFERTPSFNRNVNHRIRAVPVDGVKMRRQYLASWLPSTSNVANFWKSIAEMEIELIIILQRPDPNDTTCCDFTPSKMNLTKLIPYLRIVTQESQVADDKPYTFEKFRLIDTLEEEAKPQFVTVLTCTGWGYGRKGNPPAPEALVSLWTASERIPRKKSPTLVLCHDGVTACGLYLAMSFLLERMAVERECDVISAVRAVRRSRRQFVQSMDQIEYLYDAALNYYEGFATYANFS</sequence>
<keyword evidence="6" id="KW-0904">Protein phosphatase</keyword>
<protein>
    <recommendedName>
        <fullName evidence="3">protein-tyrosine-phosphatase</fullName>
        <ecNumber evidence="3">3.1.3.48</ecNumber>
    </recommendedName>
</protein>
<dbReference type="Proteomes" id="UP000829291">
    <property type="component" value="Chromosome 3"/>
</dbReference>
<name>A0ABM3FUS3_NEOLC</name>